<comment type="caution">
    <text evidence="2">The sequence shown here is derived from an EMBL/GenBank/DDBJ whole genome shotgun (WGS) entry which is preliminary data.</text>
</comment>
<evidence type="ECO:0008006" key="4">
    <source>
        <dbReference type="Google" id="ProtNLM"/>
    </source>
</evidence>
<dbReference type="EMBL" id="PPSL01000004">
    <property type="protein sequence ID" value="PQJ10009.1"/>
    <property type="molecule type" value="Genomic_DNA"/>
</dbReference>
<evidence type="ECO:0000313" key="3">
    <source>
        <dbReference type="Proteomes" id="UP000239872"/>
    </source>
</evidence>
<dbReference type="RefSeq" id="WP_105040018.1">
    <property type="nucleotide sequence ID" value="NZ_PPSL01000004.1"/>
</dbReference>
<keyword evidence="1" id="KW-1133">Transmembrane helix</keyword>
<accession>A0A2S7SSV7</accession>
<feature type="transmembrane region" description="Helical" evidence="1">
    <location>
        <begin position="45"/>
        <end position="64"/>
    </location>
</feature>
<name>A0A2S7SSV7_9BACT</name>
<keyword evidence="1" id="KW-0472">Membrane</keyword>
<proteinExistence type="predicted"/>
<gene>
    <name evidence="2" type="ORF">CJD36_015025</name>
</gene>
<reference evidence="2 3" key="1">
    <citation type="submission" date="2018-01" db="EMBL/GenBank/DDBJ databases">
        <title>A novel member of the phylum Bacteroidetes isolated from glacier ice.</title>
        <authorList>
            <person name="Liu Q."/>
            <person name="Xin Y.-H."/>
        </authorList>
    </citation>
    <scope>NUCLEOTIDE SEQUENCE [LARGE SCALE GENOMIC DNA]</scope>
    <source>
        <strain evidence="2 3">RB1R16</strain>
    </source>
</reference>
<keyword evidence="1" id="KW-0812">Transmembrane</keyword>
<dbReference type="Proteomes" id="UP000239872">
    <property type="component" value="Unassembled WGS sequence"/>
</dbReference>
<evidence type="ECO:0000313" key="2">
    <source>
        <dbReference type="EMBL" id="PQJ10009.1"/>
    </source>
</evidence>
<protein>
    <recommendedName>
        <fullName evidence="4">YiaAB two helix domain-containing protein</fullName>
    </recommendedName>
</protein>
<dbReference type="AlphaFoldDB" id="A0A2S7SSV7"/>
<feature type="transmembrane region" description="Helical" evidence="1">
    <location>
        <begin position="12"/>
        <end position="33"/>
    </location>
</feature>
<keyword evidence="3" id="KW-1185">Reference proteome</keyword>
<sequence length="78" mass="8615">MEQRKLNNSNNNIFTSAFTGVILLIISIAVSIFATKVGHAKDVPYIILSVTTGITAITLLSYAVKKDNERQQLDTDFQ</sequence>
<evidence type="ECO:0000256" key="1">
    <source>
        <dbReference type="SAM" id="Phobius"/>
    </source>
</evidence>
<organism evidence="2 3">
    <name type="scientific">Flavipsychrobacter stenotrophus</name>
    <dbReference type="NCBI Taxonomy" id="2077091"/>
    <lineage>
        <taxon>Bacteria</taxon>
        <taxon>Pseudomonadati</taxon>
        <taxon>Bacteroidota</taxon>
        <taxon>Chitinophagia</taxon>
        <taxon>Chitinophagales</taxon>
        <taxon>Chitinophagaceae</taxon>
        <taxon>Flavipsychrobacter</taxon>
    </lineage>
</organism>